<dbReference type="Gene3D" id="4.10.280.10">
    <property type="entry name" value="Helix-loop-helix DNA-binding domain"/>
    <property type="match status" value="1"/>
</dbReference>
<dbReference type="AlphaFoldDB" id="A0A1S3VAG3"/>
<dbReference type="GO" id="GO:0003700">
    <property type="term" value="F:DNA-binding transcription factor activity"/>
    <property type="evidence" value="ECO:0007669"/>
    <property type="project" value="InterPro"/>
</dbReference>
<evidence type="ECO:0000256" key="1">
    <source>
        <dbReference type="ARBA" id="ARBA00004123"/>
    </source>
</evidence>
<dbReference type="KEGG" id="vra:106773034"/>
<evidence type="ECO:0000256" key="4">
    <source>
        <dbReference type="ARBA" id="ARBA00023163"/>
    </source>
</evidence>
<feature type="compositionally biased region" description="Polar residues" evidence="6">
    <location>
        <begin position="355"/>
        <end position="374"/>
    </location>
</feature>
<feature type="compositionally biased region" description="Polar residues" evidence="6">
    <location>
        <begin position="256"/>
        <end position="267"/>
    </location>
</feature>
<evidence type="ECO:0000256" key="5">
    <source>
        <dbReference type="ARBA" id="ARBA00023242"/>
    </source>
</evidence>
<evidence type="ECO:0000313" key="9">
    <source>
        <dbReference type="RefSeq" id="XP_014515202.1"/>
    </source>
</evidence>
<name>A0A1S3VAG3_VIGRR</name>
<dbReference type="PROSITE" id="PS50888">
    <property type="entry name" value="BHLH"/>
    <property type="match status" value="1"/>
</dbReference>
<evidence type="ECO:0000259" key="7">
    <source>
        <dbReference type="PROSITE" id="PS50888"/>
    </source>
</evidence>
<dbReference type="GeneID" id="106773034"/>
<keyword evidence="8" id="KW-1185">Reference proteome</keyword>
<feature type="non-terminal residue" evidence="9">
    <location>
        <position position="1"/>
    </location>
</feature>
<dbReference type="STRING" id="3916.A0A1S3VAG3"/>
<feature type="region of interest" description="Disordered" evidence="6">
    <location>
        <begin position="282"/>
        <end position="309"/>
    </location>
</feature>
<protein>
    <submittedName>
        <fullName evidence="9">Transcription factor bHLH87-like</fullName>
    </submittedName>
</protein>
<dbReference type="GO" id="GO:0046983">
    <property type="term" value="F:protein dimerization activity"/>
    <property type="evidence" value="ECO:0007669"/>
    <property type="project" value="InterPro"/>
</dbReference>
<feature type="compositionally biased region" description="Basic and acidic residues" evidence="6">
    <location>
        <begin position="340"/>
        <end position="354"/>
    </location>
</feature>
<gene>
    <name evidence="9" type="primary">LOC106773034</name>
</gene>
<dbReference type="GO" id="GO:0003677">
    <property type="term" value="F:DNA binding"/>
    <property type="evidence" value="ECO:0007669"/>
    <property type="project" value="UniProtKB-KW"/>
</dbReference>
<keyword evidence="3" id="KW-0238">DNA-binding</keyword>
<dbReference type="GO" id="GO:0005634">
    <property type="term" value="C:nucleus"/>
    <property type="evidence" value="ECO:0007669"/>
    <property type="project" value="UniProtKB-SubCell"/>
</dbReference>
<evidence type="ECO:0000313" key="8">
    <source>
        <dbReference type="Proteomes" id="UP000087766"/>
    </source>
</evidence>
<evidence type="ECO:0000256" key="6">
    <source>
        <dbReference type="SAM" id="MobiDB-lite"/>
    </source>
</evidence>
<dbReference type="OrthoDB" id="2017571at2759"/>
<feature type="compositionally biased region" description="Polar residues" evidence="6">
    <location>
        <begin position="283"/>
        <end position="302"/>
    </location>
</feature>
<dbReference type="PANTHER" id="PTHR45914:SF12">
    <property type="entry name" value="TRANSCRIPTION FACTOR BHLH87"/>
    <property type="match status" value="1"/>
</dbReference>
<keyword evidence="5" id="KW-0539">Nucleus</keyword>
<sequence length="510" mass="56550">CKSWVWSSVLSLTLNTLEQLLRFLIFFWQQFVYKCELVTRISFSSKFQLDFFLKQTSMDGLSWDTSQLEANTPILWSTIQPPPDFEGGYSMPNVVNQIQDLQKAQTGHADSNSERVIYQSADATTASSEIMDEMQRQNTNLLQHAPTMMPVKSGTGASWGEAFTSQSYPSLSVNGSQRMNLISNYMPDFSMAHQQQQQQQLVNGSQNGKGACSLESFDCLISATNSNTDTSVEDDGISMILSDCRNLWNFSYGSAASTGESESNASNGRKEDMKCPVNEVDETVSQSSLDRGKTVQSKANCSKRSHEETKTIKVGATGRGSCFSIVQNSSSVEQGGFRLISDDPSKSKKPRWEKSSSSNNINFQQPNSSMSSSIEEPDPEAIAQMKEMIYRAAAFRPVNFGLDAAEKPKRKNVRISTDPQTVAARHRRERISERIRVLQKLVPGGSKMDTASMLDEAANYLKFLRSQVKALECLGNKVDAMNCPPTSIAFSFNPSFPMQTSLSQIHHSQG</sequence>
<feature type="region of interest" description="Disordered" evidence="6">
    <location>
        <begin position="256"/>
        <end position="275"/>
    </location>
</feature>
<dbReference type="SUPFAM" id="SSF47459">
    <property type="entry name" value="HLH, helix-loop-helix DNA-binding domain"/>
    <property type="match status" value="1"/>
</dbReference>
<dbReference type="Proteomes" id="UP000087766">
    <property type="component" value="Chromosome 9"/>
</dbReference>
<keyword evidence="2" id="KW-0805">Transcription regulation</keyword>
<accession>A0A1S3VAG3</accession>
<proteinExistence type="predicted"/>
<dbReference type="InterPro" id="IPR036638">
    <property type="entry name" value="HLH_DNA-bd_sf"/>
</dbReference>
<reference evidence="8" key="1">
    <citation type="journal article" date="2014" name="Nat. Commun.">
        <title>Genome sequence of mungbean and insights into evolution within Vigna species.</title>
        <authorList>
            <person name="Kang Y.J."/>
            <person name="Kim S.K."/>
            <person name="Kim M.Y."/>
            <person name="Lestari P."/>
            <person name="Kim K.H."/>
            <person name="Ha B.K."/>
            <person name="Jun T.H."/>
            <person name="Hwang W.J."/>
            <person name="Lee T."/>
            <person name="Lee J."/>
            <person name="Shim S."/>
            <person name="Yoon M.Y."/>
            <person name="Jang Y.E."/>
            <person name="Han K.S."/>
            <person name="Taeprayoon P."/>
            <person name="Yoon N."/>
            <person name="Somta P."/>
            <person name="Tanya P."/>
            <person name="Kim K.S."/>
            <person name="Gwag J.G."/>
            <person name="Moon J.K."/>
            <person name="Lee Y.H."/>
            <person name="Park B.S."/>
            <person name="Bombarely A."/>
            <person name="Doyle J.J."/>
            <person name="Jackson S.A."/>
            <person name="Schafleitner R."/>
            <person name="Srinives P."/>
            <person name="Varshney R.K."/>
            <person name="Lee S.H."/>
        </authorList>
    </citation>
    <scope>NUCLEOTIDE SEQUENCE [LARGE SCALE GENOMIC DNA]</scope>
    <source>
        <strain evidence="8">cv. VC1973A</strain>
    </source>
</reference>
<dbReference type="InterPro" id="IPR045843">
    <property type="entry name" value="IND-like"/>
</dbReference>
<dbReference type="RefSeq" id="XP_014515202.1">
    <property type="nucleotide sequence ID" value="XM_014659716.2"/>
</dbReference>
<dbReference type="InterPro" id="IPR011598">
    <property type="entry name" value="bHLH_dom"/>
</dbReference>
<dbReference type="SMART" id="SM00353">
    <property type="entry name" value="HLH"/>
    <property type="match status" value="1"/>
</dbReference>
<keyword evidence="4" id="KW-0804">Transcription</keyword>
<dbReference type="Pfam" id="PF00010">
    <property type="entry name" value="HLH"/>
    <property type="match status" value="1"/>
</dbReference>
<organism evidence="8 9">
    <name type="scientific">Vigna radiata var. radiata</name>
    <name type="common">Mung bean</name>
    <name type="synonym">Phaseolus aureus</name>
    <dbReference type="NCBI Taxonomy" id="3916"/>
    <lineage>
        <taxon>Eukaryota</taxon>
        <taxon>Viridiplantae</taxon>
        <taxon>Streptophyta</taxon>
        <taxon>Embryophyta</taxon>
        <taxon>Tracheophyta</taxon>
        <taxon>Spermatophyta</taxon>
        <taxon>Magnoliopsida</taxon>
        <taxon>eudicotyledons</taxon>
        <taxon>Gunneridae</taxon>
        <taxon>Pentapetalae</taxon>
        <taxon>rosids</taxon>
        <taxon>fabids</taxon>
        <taxon>Fabales</taxon>
        <taxon>Fabaceae</taxon>
        <taxon>Papilionoideae</taxon>
        <taxon>50 kb inversion clade</taxon>
        <taxon>NPAAA clade</taxon>
        <taxon>indigoferoid/millettioid clade</taxon>
        <taxon>Phaseoleae</taxon>
        <taxon>Vigna</taxon>
    </lineage>
</organism>
<feature type="domain" description="BHLH" evidence="7">
    <location>
        <begin position="415"/>
        <end position="464"/>
    </location>
</feature>
<dbReference type="PANTHER" id="PTHR45914">
    <property type="entry name" value="TRANSCRIPTION FACTOR HEC3-RELATED"/>
    <property type="match status" value="1"/>
</dbReference>
<comment type="subcellular location">
    <subcellularLocation>
        <location evidence="1">Nucleus</location>
    </subcellularLocation>
</comment>
<feature type="region of interest" description="Disordered" evidence="6">
    <location>
        <begin position="335"/>
        <end position="377"/>
    </location>
</feature>
<reference evidence="9" key="2">
    <citation type="submission" date="2025-08" db="UniProtKB">
        <authorList>
            <consortium name="RefSeq"/>
        </authorList>
    </citation>
    <scope>IDENTIFICATION</scope>
    <source>
        <tissue evidence="9">Leaf</tissue>
    </source>
</reference>
<evidence type="ECO:0000256" key="2">
    <source>
        <dbReference type="ARBA" id="ARBA00023015"/>
    </source>
</evidence>
<evidence type="ECO:0000256" key="3">
    <source>
        <dbReference type="ARBA" id="ARBA00023125"/>
    </source>
</evidence>